<keyword evidence="3" id="KW-0804">Transcription</keyword>
<reference evidence="5 6" key="1">
    <citation type="submission" date="2019-07" db="EMBL/GenBank/DDBJ databases">
        <title>Flavobacterium sp. nov., isolated from glacier ice.</title>
        <authorList>
            <person name="Liu Q."/>
            <person name="Xin Y.-H."/>
        </authorList>
    </citation>
    <scope>NUCLEOTIDE SEQUENCE [LARGE SCALE GENOMIC DNA]</scope>
    <source>
        <strain evidence="5 6">ZT4R6</strain>
    </source>
</reference>
<dbReference type="CDD" id="cd06529">
    <property type="entry name" value="S24_LexA-like"/>
    <property type="match status" value="1"/>
</dbReference>
<dbReference type="AlphaFoldDB" id="A0A552US71"/>
<evidence type="ECO:0000313" key="6">
    <source>
        <dbReference type="Proteomes" id="UP000320643"/>
    </source>
</evidence>
<keyword evidence="2" id="KW-0238">DNA-binding</keyword>
<evidence type="ECO:0000313" key="5">
    <source>
        <dbReference type="EMBL" id="TRW21069.1"/>
    </source>
</evidence>
<dbReference type="Pfam" id="PF00717">
    <property type="entry name" value="Peptidase_S24"/>
    <property type="match status" value="1"/>
</dbReference>
<organism evidence="5 6">
    <name type="scientific">Flavobacterium zepuense</name>
    <dbReference type="NCBI Taxonomy" id="2593302"/>
    <lineage>
        <taxon>Bacteria</taxon>
        <taxon>Pseudomonadati</taxon>
        <taxon>Bacteroidota</taxon>
        <taxon>Flavobacteriia</taxon>
        <taxon>Flavobacteriales</taxon>
        <taxon>Flavobacteriaceae</taxon>
        <taxon>Flavobacterium</taxon>
    </lineage>
</organism>
<accession>A0A552US71</accession>
<dbReference type="InterPro" id="IPR039418">
    <property type="entry name" value="LexA-like"/>
</dbReference>
<dbReference type="Gene3D" id="1.10.260.40">
    <property type="entry name" value="lambda repressor-like DNA-binding domains"/>
    <property type="match status" value="1"/>
</dbReference>
<dbReference type="InterPro" id="IPR001387">
    <property type="entry name" value="Cro/C1-type_HTH"/>
</dbReference>
<dbReference type="SMART" id="SM00530">
    <property type="entry name" value="HTH_XRE"/>
    <property type="match status" value="1"/>
</dbReference>
<keyword evidence="1" id="KW-0805">Transcription regulation</keyword>
<dbReference type="EMBL" id="VJVZ01000023">
    <property type="protein sequence ID" value="TRW21069.1"/>
    <property type="molecule type" value="Genomic_DNA"/>
</dbReference>
<dbReference type="PANTHER" id="PTHR40661">
    <property type="match status" value="1"/>
</dbReference>
<dbReference type="PANTHER" id="PTHR40661:SF1">
    <property type="entry name" value="HTH CRO_C1-TYPE DOMAIN-CONTAINING PROTEIN"/>
    <property type="match status" value="1"/>
</dbReference>
<dbReference type="SUPFAM" id="SSF51306">
    <property type="entry name" value="LexA/Signal peptidase"/>
    <property type="match status" value="1"/>
</dbReference>
<dbReference type="Gene3D" id="2.10.109.10">
    <property type="entry name" value="Umud Fragment, subunit A"/>
    <property type="match status" value="1"/>
</dbReference>
<name>A0A552US71_9FLAO</name>
<protein>
    <submittedName>
        <fullName evidence="5">LexA family transcriptional regulator</fullName>
    </submittedName>
</protein>
<evidence type="ECO:0000259" key="4">
    <source>
        <dbReference type="PROSITE" id="PS50943"/>
    </source>
</evidence>
<comment type="caution">
    <text evidence="5">The sequence shown here is derived from an EMBL/GenBank/DDBJ whole genome shotgun (WGS) entry which is preliminary data.</text>
</comment>
<evidence type="ECO:0000256" key="1">
    <source>
        <dbReference type="ARBA" id="ARBA00023015"/>
    </source>
</evidence>
<gene>
    <name evidence="5" type="ORF">FMM05_20625</name>
</gene>
<dbReference type="OrthoDB" id="3831186at2"/>
<feature type="domain" description="HTH cro/C1-type" evidence="4">
    <location>
        <begin position="8"/>
        <end position="62"/>
    </location>
</feature>
<dbReference type="SUPFAM" id="SSF47413">
    <property type="entry name" value="lambda repressor-like DNA-binding domains"/>
    <property type="match status" value="1"/>
</dbReference>
<keyword evidence="6" id="KW-1185">Reference proteome</keyword>
<sequence>MSLFSDNIRFLRTQKKVSQDKVAEATGIPRSNYAKYELGYSEAPHDALLKLSRYYHCSIDLLLSVDVRKVDFEKLLKLDDNRILLPISVDSNGDNVIEVISHKAKAGYLSSYSDPEFIESLQHLTLPFVKNGKFRAFPVEGDSMPPHKDGSFIVSRYIENLGDVIDGKTYVLLTKSEGIVYKRLSRSGAKKLTLQSDNTFYKPYEIKISEVLEIWEYNCSIATKEFAPDDISPESITEMFLQLQKGMNEIKNTLKG</sequence>
<dbReference type="InterPro" id="IPR036286">
    <property type="entry name" value="LexA/Signal_pep-like_sf"/>
</dbReference>
<proteinExistence type="predicted"/>
<dbReference type="Pfam" id="PF01381">
    <property type="entry name" value="HTH_3"/>
    <property type="match status" value="1"/>
</dbReference>
<evidence type="ECO:0000256" key="3">
    <source>
        <dbReference type="ARBA" id="ARBA00023163"/>
    </source>
</evidence>
<dbReference type="Proteomes" id="UP000320643">
    <property type="component" value="Unassembled WGS sequence"/>
</dbReference>
<dbReference type="InterPro" id="IPR015927">
    <property type="entry name" value="Peptidase_S24_S26A/B/C"/>
</dbReference>
<evidence type="ECO:0000256" key="2">
    <source>
        <dbReference type="ARBA" id="ARBA00023125"/>
    </source>
</evidence>
<dbReference type="InterPro" id="IPR010982">
    <property type="entry name" value="Lambda_DNA-bd_dom_sf"/>
</dbReference>
<dbReference type="RefSeq" id="WP_143375323.1">
    <property type="nucleotide sequence ID" value="NZ_VJVZ01000023.1"/>
</dbReference>
<dbReference type="GO" id="GO:0003677">
    <property type="term" value="F:DNA binding"/>
    <property type="evidence" value="ECO:0007669"/>
    <property type="project" value="UniProtKB-KW"/>
</dbReference>
<dbReference type="CDD" id="cd00093">
    <property type="entry name" value="HTH_XRE"/>
    <property type="match status" value="1"/>
</dbReference>
<dbReference type="PROSITE" id="PS50943">
    <property type="entry name" value="HTH_CROC1"/>
    <property type="match status" value="1"/>
</dbReference>